<organism evidence="4 5">
    <name type="scientific">Goodea atripinnis</name>
    <dbReference type="NCBI Taxonomy" id="208336"/>
    <lineage>
        <taxon>Eukaryota</taxon>
        <taxon>Metazoa</taxon>
        <taxon>Chordata</taxon>
        <taxon>Craniata</taxon>
        <taxon>Vertebrata</taxon>
        <taxon>Euteleostomi</taxon>
        <taxon>Actinopterygii</taxon>
        <taxon>Neopterygii</taxon>
        <taxon>Teleostei</taxon>
        <taxon>Neoteleostei</taxon>
        <taxon>Acanthomorphata</taxon>
        <taxon>Ovalentaria</taxon>
        <taxon>Atherinomorphae</taxon>
        <taxon>Cyprinodontiformes</taxon>
        <taxon>Goodeidae</taxon>
        <taxon>Goodea</taxon>
    </lineage>
</organism>
<evidence type="ECO:0000313" key="5">
    <source>
        <dbReference type="Proteomes" id="UP001476798"/>
    </source>
</evidence>
<gene>
    <name evidence="4" type="ORF">GOODEAATRI_002948</name>
</gene>
<dbReference type="PANTHER" id="PTHR23120:SF0">
    <property type="entry name" value="MAESTRO HEAT-LIKE REPEAT FAMILY MEMBER 1"/>
    <property type="match status" value="1"/>
</dbReference>
<dbReference type="InterPro" id="IPR056282">
    <property type="entry name" value="MROH2B-like_N_HEAT"/>
</dbReference>
<keyword evidence="1" id="KW-0677">Repeat</keyword>
<feature type="domain" description="MROH2B-like HEAT-repeats" evidence="2">
    <location>
        <begin position="275"/>
        <end position="323"/>
    </location>
</feature>
<dbReference type="InterPro" id="IPR045206">
    <property type="entry name" value="Maestro_heat-like_prot"/>
</dbReference>
<name>A0ABV0PKE7_9TELE</name>
<evidence type="ECO:0000313" key="4">
    <source>
        <dbReference type="EMBL" id="MEQ2183931.1"/>
    </source>
</evidence>
<accession>A0ABV0PKE7</accession>
<dbReference type="InterPro" id="IPR055408">
    <property type="entry name" value="HEAT_MROH2B-like"/>
</dbReference>
<feature type="domain" description="MROH2B-like HEAT-repeats" evidence="2">
    <location>
        <begin position="202"/>
        <end position="274"/>
    </location>
</feature>
<feature type="domain" description="MROH2B-like N-terminal HEAT-repeats" evidence="3">
    <location>
        <begin position="46"/>
        <end position="111"/>
    </location>
</feature>
<dbReference type="EMBL" id="JAHRIO010080073">
    <property type="protein sequence ID" value="MEQ2183931.1"/>
    <property type="molecule type" value="Genomic_DNA"/>
</dbReference>
<dbReference type="Pfam" id="PF23210">
    <property type="entry name" value="HEAT_Maestro_2"/>
    <property type="match status" value="3"/>
</dbReference>
<dbReference type="InterPro" id="IPR016024">
    <property type="entry name" value="ARM-type_fold"/>
</dbReference>
<proteinExistence type="predicted"/>
<evidence type="ECO:0000256" key="1">
    <source>
        <dbReference type="ARBA" id="ARBA00022737"/>
    </source>
</evidence>
<dbReference type="PANTHER" id="PTHR23120">
    <property type="entry name" value="MAESTRO-RELATED HEAT DOMAIN-CONTAINING"/>
    <property type="match status" value="1"/>
</dbReference>
<evidence type="ECO:0000259" key="2">
    <source>
        <dbReference type="Pfam" id="PF23210"/>
    </source>
</evidence>
<keyword evidence="5" id="KW-1185">Reference proteome</keyword>
<dbReference type="Proteomes" id="UP001476798">
    <property type="component" value="Unassembled WGS sequence"/>
</dbReference>
<dbReference type="SUPFAM" id="SSF48371">
    <property type="entry name" value="ARM repeat"/>
    <property type="match status" value="1"/>
</dbReference>
<protein>
    <submittedName>
        <fullName evidence="4">Uncharacterized protein</fullName>
    </submittedName>
</protein>
<comment type="caution">
    <text evidence="4">The sequence shown here is derived from an EMBL/GenBank/DDBJ whole genome shotgun (WGS) entry which is preliminary data.</text>
</comment>
<sequence>MTRRVYTCRHGLYAHRDCAAACLSNQDKDLTLCQDVICFEDTLRESVTLCHFSDSILEYLANLDKAPDPTVRKDTFSGEIYAAFDILFNNWLQSREHKLRLTVGEAVGSMCHLMASDKLEEQIPRIIPAIVSLYKKNTEHYVITSTMESKKLLILASIRQPMADHSNKVISAMAHHGYLELEGGELLVRFIVQNCALHDTYQVNAAFPFNSRGHGPPSLSLLQILSINIHPNTETVWEKEIPLLLSLLDDFVLLLSESTAESLDKKQWDEKMLEERNEVEVEKVKSTLILCYGHVALNAPSEKILNRIDQDILRCISKHFNTKELLRSMLARDPSPDGFQSIFKVPEMLEVLHVRLQSITEEQMTCGLKELLLNGQSQEPAVSLFPQLFSCLTVRLGASVGVMPPKDNTHKHSGSLHVAGYVNVE</sequence>
<dbReference type="Pfam" id="PF23221">
    <property type="entry name" value="HEAT_MROH2B_1st"/>
    <property type="match status" value="1"/>
</dbReference>
<feature type="domain" description="MROH2B-like HEAT-repeats" evidence="2">
    <location>
        <begin position="145"/>
        <end position="200"/>
    </location>
</feature>
<evidence type="ECO:0000259" key="3">
    <source>
        <dbReference type="Pfam" id="PF23221"/>
    </source>
</evidence>
<reference evidence="4 5" key="1">
    <citation type="submission" date="2021-06" db="EMBL/GenBank/DDBJ databases">
        <authorList>
            <person name="Palmer J.M."/>
        </authorList>
    </citation>
    <scope>NUCLEOTIDE SEQUENCE [LARGE SCALE GENOMIC DNA]</scope>
    <source>
        <strain evidence="4 5">GA_2019</strain>
        <tissue evidence="4">Muscle</tissue>
    </source>
</reference>